<sequence length="934" mass="107632">MVGVKLSKKLQLVTISPLIAGIIICAIISVAIMFKEHIDWLKYSRLNLIENEMTHLNSNSVSFSESFSVLIDTLALDLMFLSQIYQGVYKGDIQKAKDLPNTIKKFEDSYDLDIEASVWYSTKTNEFENLDEPIKTAIEATNNFMISTYEVLMIFIENIAEDDGTIQLGMILDSGIDFRYPARNMTQTLVCHNSTYNPLSTKAYIEKDSRNISIYYECGLFTISIASPYGIFSCYLSSTMLNSLLLPLMSGDFLKDYNFFIAPSDFSYIIVMFPQVQEYDHGLCKTIFPDDVKLIEECDKINGLSINETTNITIIGYNSKIFASYSIVTLSPSVVTYSLRDNSSFTAGTLINRRIVIESWNNLIENVLDIIIIQMIIFIIFILITIAIAWRLSASITNRITFPISIIEKMLKNRATEEEVKIKYNREVNKVIKYLELLNILEKFIDPHFLMHPDLTDRISNLKTAFKLFESMKNYRGMAITKNLIGNAHFLQKRYPPAQEAYKEALNYTIKLKDKLIKQEKNEKKLNKDETKLLKIKTGKNRGWDEEKNFIRENIVERKQQLCMVLEAQLVLDSEEVLLGSRSKLKDINKYQVEILEYYVSTRSHYIRMIKVLLDMAKIFQYLQYYHSGLQLLDVVRDELIKLRSDQMTEVDIDITRLKSIGINIKVEETTSSTKHFNLGNIVYEKDILLQHMHYRRGMILMESDKPQEAAHALTSAIESGYYYDPEIRVLAVEALYKMMSEFGLIDSAKDLHDIYNTIHSVKKSLLFVLIYDLKTESQINLALIDYFRDSIDKVETKIGVIIEEPYSGQKLDVIQRDMPGVDLENLFISVGKTPENISLYDTLVRAANEFQDDDDTKKTIVAIVKAKRSIVGAAHIDNFDVYAYKRIKLVLISQPEMLPSEFEDYILEIGALFLNLENYSDFNEILDEISELQ</sequence>
<keyword evidence="3" id="KW-1185">Reference proteome</keyword>
<protein>
    <submittedName>
        <fullName evidence="2">Uncharacterized protein</fullName>
    </submittedName>
</protein>
<dbReference type="OrthoDB" id="294740at2759"/>
<dbReference type="SUPFAM" id="SSF48452">
    <property type="entry name" value="TPR-like"/>
    <property type="match status" value="1"/>
</dbReference>
<evidence type="ECO:0000313" key="3">
    <source>
        <dbReference type="Proteomes" id="UP000187209"/>
    </source>
</evidence>
<keyword evidence="1" id="KW-0812">Transmembrane</keyword>
<accession>A0A1R2CJ16</accession>
<reference evidence="2 3" key="1">
    <citation type="submission" date="2016-11" db="EMBL/GenBank/DDBJ databases">
        <title>The macronuclear genome of Stentor coeruleus: a giant cell with tiny introns.</title>
        <authorList>
            <person name="Slabodnick M."/>
            <person name="Ruby J.G."/>
            <person name="Reiff S.B."/>
            <person name="Swart E.C."/>
            <person name="Gosai S."/>
            <person name="Prabakaran S."/>
            <person name="Witkowska E."/>
            <person name="Larue G.E."/>
            <person name="Fisher S."/>
            <person name="Freeman R.M."/>
            <person name="Gunawardena J."/>
            <person name="Chu W."/>
            <person name="Stover N.A."/>
            <person name="Gregory B.D."/>
            <person name="Nowacki M."/>
            <person name="Derisi J."/>
            <person name="Roy S.W."/>
            <person name="Marshall W.F."/>
            <person name="Sood P."/>
        </authorList>
    </citation>
    <scope>NUCLEOTIDE SEQUENCE [LARGE SCALE GENOMIC DNA]</scope>
    <source>
        <strain evidence="2">WM001</strain>
    </source>
</reference>
<keyword evidence="1" id="KW-0472">Membrane</keyword>
<evidence type="ECO:0000313" key="2">
    <source>
        <dbReference type="EMBL" id="OMJ88997.1"/>
    </source>
</evidence>
<gene>
    <name evidence="2" type="ORF">SteCoe_8912</name>
</gene>
<dbReference type="AlphaFoldDB" id="A0A1R2CJ16"/>
<feature type="transmembrane region" description="Helical" evidence="1">
    <location>
        <begin position="367"/>
        <end position="390"/>
    </location>
</feature>
<dbReference type="InterPro" id="IPR011990">
    <property type="entry name" value="TPR-like_helical_dom_sf"/>
</dbReference>
<dbReference type="Gene3D" id="1.25.40.10">
    <property type="entry name" value="Tetratricopeptide repeat domain"/>
    <property type="match status" value="1"/>
</dbReference>
<name>A0A1R2CJ16_9CILI</name>
<dbReference type="Proteomes" id="UP000187209">
    <property type="component" value="Unassembled WGS sequence"/>
</dbReference>
<comment type="caution">
    <text evidence="2">The sequence shown here is derived from an EMBL/GenBank/DDBJ whole genome shotgun (WGS) entry which is preliminary data.</text>
</comment>
<dbReference type="EMBL" id="MPUH01000136">
    <property type="protein sequence ID" value="OMJ88997.1"/>
    <property type="molecule type" value="Genomic_DNA"/>
</dbReference>
<feature type="transmembrane region" description="Helical" evidence="1">
    <location>
        <begin position="12"/>
        <end position="34"/>
    </location>
</feature>
<organism evidence="2 3">
    <name type="scientific">Stentor coeruleus</name>
    <dbReference type="NCBI Taxonomy" id="5963"/>
    <lineage>
        <taxon>Eukaryota</taxon>
        <taxon>Sar</taxon>
        <taxon>Alveolata</taxon>
        <taxon>Ciliophora</taxon>
        <taxon>Postciliodesmatophora</taxon>
        <taxon>Heterotrichea</taxon>
        <taxon>Heterotrichida</taxon>
        <taxon>Stentoridae</taxon>
        <taxon>Stentor</taxon>
    </lineage>
</organism>
<keyword evidence="1" id="KW-1133">Transmembrane helix</keyword>
<proteinExistence type="predicted"/>
<evidence type="ECO:0000256" key="1">
    <source>
        <dbReference type="SAM" id="Phobius"/>
    </source>
</evidence>